<keyword evidence="1" id="KW-0560">Oxidoreductase</keyword>
<dbReference type="SUPFAM" id="SSF51197">
    <property type="entry name" value="Clavaminate synthase-like"/>
    <property type="match status" value="1"/>
</dbReference>
<dbReference type="PANTHER" id="PTHR20883:SF49">
    <property type="entry name" value="PHYTANOYL-COA DIOXYGENASE"/>
    <property type="match status" value="1"/>
</dbReference>
<organism evidence="1 2">
    <name type="scientific">Segnochrobactrum spirostomi</name>
    <dbReference type="NCBI Taxonomy" id="2608987"/>
    <lineage>
        <taxon>Bacteria</taxon>
        <taxon>Pseudomonadati</taxon>
        <taxon>Pseudomonadota</taxon>
        <taxon>Alphaproteobacteria</taxon>
        <taxon>Hyphomicrobiales</taxon>
        <taxon>Segnochrobactraceae</taxon>
        <taxon>Segnochrobactrum</taxon>
    </lineage>
</organism>
<evidence type="ECO:0000313" key="1">
    <source>
        <dbReference type="EMBL" id="MQT12554.1"/>
    </source>
</evidence>
<dbReference type="Proteomes" id="UP000332515">
    <property type="component" value="Unassembled WGS sequence"/>
</dbReference>
<name>A0A6A7Y0S5_9HYPH</name>
<dbReference type="EMBL" id="VWNA01000001">
    <property type="protein sequence ID" value="MQT12554.1"/>
    <property type="molecule type" value="Genomic_DNA"/>
</dbReference>
<protein>
    <submittedName>
        <fullName evidence="1">Phytanoyl-CoA dioxygenase family protein</fullName>
    </submittedName>
</protein>
<proteinExistence type="predicted"/>
<keyword evidence="1" id="KW-0223">Dioxygenase</keyword>
<dbReference type="Gene3D" id="2.60.120.620">
    <property type="entry name" value="q2cbj1_9rhob like domain"/>
    <property type="match status" value="1"/>
</dbReference>
<dbReference type="GO" id="GO:0016706">
    <property type="term" value="F:2-oxoglutarate-dependent dioxygenase activity"/>
    <property type="evidence" value="ECO:0007669"/>
    <property type="project" value="UniProtKB-ARBA"/>
</dbReference>
<gene>
    <name evidence="1" type="ORF">F0357_07750</name>
</gene>
<sequence>MIAETVKIPSDVVDSLDRDGAICLRGLFDQSWLDLAAEGIRRNIETPTPMFQRFGQEGAGAFYSDLWARREISEFERFALESPSAAIAAQCLRTDEVRLLQDTWFVKTPGTQVRTPWHHDNVVLGPFCSIWVALDPIPKAATLEFVRGSHRLGRLFMPPAFFERGDEPLARIDEFYSKYHGSLNLEDEKVFDLVPNIEANRGDYEILSWDLEPGDCLVFHARTLHGSPGNTLTHDTRRMVTRWVDDTAVLAPHGGSVVERLVAEGFDVDLAVGQPIRGNLFPSLRPFG</sequence>
<dbReference type="PANTHER" id="PTHR20883">
    <property type="entry name" value="PHYTANOYL-COA DIOXYGENASE DOMAIN CONTAINING 1"/>
    <property type="match status" value="1"/>
</dbReference>
<dbReference type="Pfam" id="PF05721">
    <property type="entry name" value="PhyH"/>
    <property type="match status" value="1"/>
</dbReference>
<keyword evidence="2" id="KW-1185">Reference proteome</keyword>
<dbReference type="GO" id="GO:0005506">
    <property type="term" value="F:iron ion binding"/>
    <property type="evidence" value="ECO:0007669"/>
    <property type="project" value="UniProtKB-ARBA"/>
</dbReference>
<dbReference type="InterPro" id="IPR008775">
    <property type="entry name" value="Phytyl_CoA_dOase-like"/>
</dbReference>
<comment type="caution">
    <text evidence="1">The sequence shown here is derived from an EMBL/GenBank/DDBJ whole genome shotgun (WGS) entry which is preliminary data.</text>
</comment>
<reference evidence="1 2" key="1">
    <citation type="submission" date="2019-09" db="EMBL/GenBank/DDBJ databases">
        <title>Segnochrobactrum spirostomi gen. nov., sp. nov., isolated from the ciliate Spirostomum cf. yagiui and description of a novel family, Segnochrobactraceae fam. nov. within the order Rhizobiales of the class Alphaproteobacteria.</title>
        <authorList>
            <person name="Akter S."/>
            <person name="Shazib S.U.A."/>
            <person name="Shin M.K."/>
        </authorList>
    </citation>
    <scope>NUCLEOTIDE SEQUENCE [LARGE SCALE GENOMIC DNA]</scope>
    <source>
        <strain evidence="1 2">Sp-1</strain>
    </source>
</reference>
<dbReference type="AlphaFoldDB" id="A0A6A7Y0S5"/>
<evidence type="ECO:0000313" key="2">
    <source>
        <dbReference type="Proteomes" id="UP000332515"/>
    </source>
</evidence>
<accession>A0A6A7Y0S5</accession>